<dbReference type="SUPFAM" id="SSF55856">
    <property type="entry name" value="Cytochrome b5-like heme/steroid binding domain"/>
    <property type="match status" value="1"/>
</dbReference>
<dbReference type="GO" id="GO:0030428">
    <property type="term" value="C:cell septum"/>
    <property type="evidence" value="ECO:0007669"/>
    <property type="project" value="TreeGrafter"/>
</dbReference>
<comment type="subcellular location">
    <subcellularLocation>
        <location evidence="2">Cell membrane</location>
        <topology evidence="2">Multi-pass membrane protein</topology>
    </subcellularLocation>
    <subcellularLocation>
        <location evidence="1">Cytoplasmic vesicle membrane</location>
        <topology evidence="1">Multi-pass membrane protein</topology>
    </subcellularLocation>
</comment>
<feature type="region of interest" description="Disordered" evidence="12">
    <location>
        <begin position="1058"/>
        <end position="1087"/>
    </location>
</feature>
<feature type="compositionally biased region" description="Low complexity" evidence="12">
    <location>
        <begin position="1071"/>
        <end position="1087"/>
    </location>
</feature>
<dbReference type="AlphaFoldDB" id="A0A077QV02"/>
<evidence type="ECO:0000256" key="2">
    <source>
        <dbReference type="ARBA" id="ARBA00004651"/>
    </source>
</evidence>
<keyword evidence="7 13" id="KW-0812">Transmembrane</keyword>
<evidence type="ECO:0000256" key="8">
    <source>
        <dbReference type="ARBA" id="ARBA00022989"/>
    </source>
</evidence>
<feature type="transmembrane region" description="Helical" evidence="13">
    <location>
        <begin position="796"/>
        <end position="818"/>
    </location>
</feature>
<dbReference type="FunFam" id="3.10.120.10:FF:000014">
    <property type="entry name" value="Chitin synthase 6"/>
    <property type="match status" value="1"/>
</dbReference>
<dbReference type="SUPFAM" id="SSF53448">
    <property type="entry name" value="Nucleotide-diphospho-sugar transferases"/>
    <property type="match status" value="1"/>
</dbReference>
<dbReference type="PROSITE" id="PS51998">
    <property type="entry name" value="DEK_C"/>
    <property type="match status" value="1"/>
</dbReference>
<dbReference type="Gene3D" id="3.10.120.10">
    <property type="entry name" value="Cytochrome b5-like heme/steroid binding domain"/>
    <property type="match status" value="2"/>
</dbReference>
<dbReference type="InterPro" id="IPR004835">
    <property type="entry name" value="Chitin_synth"/>
</dbReference>
<dbReference type="InterPro" id="IPR014876">
    <property type="entry name" value="DEK_C"/>
</dbReference>
<feature type="domain" description="DEK-C" evidence="14">
    <location>
        <begin position="1116"/>
        <end position="1173"/>
    </location>
</feature>
<keyword evidence="8 13" id="KW-1133">Transmembrane helix</keyword>
<evidence type="ECO:0000256" key="4">
    <source>
        <dbReference type="ARBA" id="ARBA00022475"/>
    </source>
</evidence>
<name>A0A077QV02_9BASI</name>
<dbReference type="PANTHER" id="PTHR22914">
    <property type="entry name" value="CHITIN SYNTHASE"/>
    <property type="match status" value="1"/>
</dbReference>
<evidence type="ECO:0000259" key="14">
    <source>
        <dbReference type="PROSITE" id="PS51998"/>
    </source>
</evidence>
<dbReference type="GO" id="GO:0005886">
    <property type="term" value="C:plasma membrane"/>
    <property type="evidence" value="ECO:0007669"/>
    <property type="project" value="UniProtKB-SubCell"/>
</dbReference>
<dbReference type="Pfam" id="PF08766">
    <property type="entry name" value="DEK_C"/>
    <property type="match status" value="1"/>
</dbReference>
<feature type="compositionally biased region" description="Polar residues" evidence="12">
    <location>
        <begin position="1058"/>
        <end position="1070"/>
    </location>
</feature>
<evidence type="ECO:0000256" key="9">
    <source>
        <dbReference type="ARBA" id="ARBA00023136"/>
    </source>
</evidence>
<feature type="transmembrane region" description="Helical" evidence="13">
    <location>
        <begin position="764"/>
        <end position="790"/>
    </location>
</feature>
<dbReference type="EMBL" id="HG529595">
    <property type="protein sequence ID" value="CDI53885.1"/>
    <property type="molecule type" value="Genomic_DNA"/>
</dbReference>
<dbReference type="GO" id="GO:0006031">
    <property type="term" value="P:chitin biosynthetic process"/>
    <property type="evidence" value="ECO:0007669"/>
    <property type="project" value="TreeGrafter"/>
</dbReference>
<evidence type="ECO:0000256" key="5">
    <source>
        <dbReference type="ARBA" id="ARBA00022676"/>
    </source>
</evidence>
<evidence type="ECO:0000256" key="6">
    <source>
        <dbReference type="ARBA" id="ARBA00022679"/>
    </source>
</evidence>
<keyword evidence="6" id="KW-0808">Transferase</keyword>
<dbReference type="InterPro" id="IPR001199">
    <property type="entry name" value="Cyt_B5-like_heme/steroid-bd"/>
</dbReference>
<evidence type="ECO:0000256" key="12">
    <source>
        <dbReference type="SAM" id="MobiDB-lite"/>
    </source>
</evidence>
<dbReference type="GO" id="GO:0030659">
    <property type="term" value="C:cytoplasmic vesicle membrane"/>
    <property type="evidence" value="ECO:0007669"/>
    <property type="project" value="UniProtKB-SubCell"/>
</dbReference>
<keyword evidence="4" id="KW-1003">Cell membrane</keyword>
<evidence type="ECO:0000256" key="7">
    <source>
        <dbReference type="ARBA" id="ARBA00022692"/>
    </source>
</evidence>
<evidence type="ECO:0000256" key="3">
    <source>
        <dbReference type="ARBA" id="ARBA00012543"/>
    </source>
</evidence>
<keyword evidence="9 13" id="KW-0472">Membrane</keyword>
<accession>A0A077QV02</accession>
<proteinExistence type="predicted"/>
<sequence>MSLKGVNDPFATPLETLHHQDPLASETAGLKADYDKRAYGEANPALFGTLEKDDIANRPIDAVEEVPTTTIRKWWVRLTWLTTWWIPSFALAKCGGMKRPDVQMAWREKFTICSIIFWLCAIILFYIIAFGRLLCPDYDKAWNESQLSQHAGQSDYYAAVRGTVYDFSKFYKGDHSDITNLETSSDLMLELAGQDLTEYFPVPLTVGCQTLVTDTSLALTPTANNTASISQAVHTSGPLQSDASSKLYDINWYPDRFLPFVKKLRKGYYVYSKKTIATQGEWKYWAIINSKVYDISDYLNTVSTYSSNTAYDFLDSSITSLFKQQAGGDITSDFNDAMSQFNETYRGATQACLDNVFYVGKTDFRNTPRCEVQNYLLLAFSVLLVTTVLAKFIAALQLGTKRNPEQQDKFVICQVPCYTEGEEELRKTIDSLAGLEYDDKRKLLFLICDGMIVGSGNDRSTPRLVLDILGVDPKIDPEPLMFKSVAEGSKQLNYAKVYSGLYEFEGHVVPYIVVVKVGRPSERSRPGNRGKRDSQILLMRYLNRVHFDAPMFPLELEIYHQMKNVIGIDPAFYEYILMVDADTRVEADGLNRLVANCADDSRIIAICGETTLDNAEGSWWTMIQVYEYYISHHLAKAFESLFGSVTCLPGCFSLYRIRSSDKGRPLFISNRIIDDYSENRVDTLHKKNLLHLGEDRYLTTLVLKNFPAFRTKFVADAKALTSAPEEFGVLLSQRRRWINSTVHNLAELVLMPELCGFCLFSMRFIVFIDLLGTIILPATAVYLVYLIVTVATKTAAIPYISIAMIAAVYGLQAFLFLLKRQWQYIGWLIIYILAYPVFSFFLPLYSFWHMDDFSWGNTRIVVGEKGNKKIIAGTDDEPYDDTMIPVKRFSEYQREVWEEGAAPSIRSGMTGASGPFGNSQAILHSGPPSLYRAGSPYGGSMAGSDYGQGSGDYYQNTNVIQKPVHSRQASAAALSQMGSQAPSMVFGGTPSVYGMPGAMGSMYGMPGSSASMYGMPQMMPNTTASMYGMPYPMLPNPLAGSHSTVGSDIGMAMPASVSQQNTGNGGSNIWAQPSSPSSPPAAGAAARPASTYSALNLRGNPFAPAPRSLTVNDAMDPTDGEIKEAVQTYLANQASLMNVTKRSVREALSQAFPNADLSGKKGMINKAIDETLSGGAQA</sequence>
<feature type="transmembrane region" description="Helical" evidence="13">
    <location>
        <begin position="112"/>
        <end position="134"/>
    </location>
</feature>
<keyword evidence="11" id="KW-0968">Cytoplasmic vesicle</keyword>
<dbReference type="InterPro" id="IPR036400">
    <property type="entry name" value="Cyt_B5-like_heme/steroid_sf"/>
</dbReference>
<dbReference type="CDD" id="cd04190">
    <property type="entry name" value="Chitin_synth_C"/>
    <property type="match status" value="1"/>
</dbReference>
<dbReference type="SMART" id="SM01117">
    <property type="entry name" value="Cyt-b5"/>
    <property type="match status" value="2"/>
</dbReference>
<dbReference type="Gene3D" id="1.10.10.60">
    <property type="entry name" value="Homeodomain-like"/>
    <property type="match status" value="1"/>
</dbReference>
<evidence type="ECO:0000256" key="10">
    <source>
        <dbReference type="ARBA" id="ARBA00023180"/>
    </source>
</evidence>
<dbReference type="InterPro" id="IPR029044">
    <property type="entry name" value="Nucleotide-diphossugar_trans"/>
</dbReference>
<evidence type="ECO:0000256" key="11">
    <source>
        <dbReference type="ARBA" id="ARBA00023329"/>
    </source>
</evidence>
<dbReference type="EC" id="2.4.1.16" evidence="3"/>
<dbReference type="SUPFAM" id="SSF109715">
    <property type="entry name" value="DEK C-terminal domain"/>
    <property type="match status" value="1"/>
</dbReference>
<dbReference type="GO" id="GO:0004100">
    <property type="term" value="F:chitin synthase activity"/>
    <property type="evidence" value="ECO:0007669"/>
    <property type="project" value="UniProtKB-EC"/>
</dbReference>
<feature type="transmembrane region" description="Helical" evidence="13">
    <location>
        <begin position="825"/>
        <end position="848"/>
    </location>
</feature>
<dbReference type="Pfam" id="PF00173">
    <property type="entry name" value="Cyt-b5"/>
    <property type="match status" value="1"/>
</dbReference>
<keyword evidence="10" id="KW-0325">Glycoprotein</keyword>
<protein>
    <recommendedName>
        <fullName evidence="3">chitin synthase</fullName>
        <ecNumber evidence="3">2.4.1.16</ecNumber>
    </recommendedName>
</protein>
<evidence type="ECO:0000313" key="15">
    <source>
        <dbReference type="EMBL" id="CDI53885.1"/>
    </source>
</evidence>
<evidence type="ECO:0000256" key="1">
    <source>
        <dbReference type="ARBA" id="ARBA00004439"/>
    </source>
</evidence>
<reference evidence="15" key="1">
    <citation type="journal article" date="2014" name="Genome Biol. Evol.">
        <title>Gene Loss Rather Than Gene Gain Is Associated with a Host Jump from Monocots to Dicots in the Smut Fungus Melanopsichium pennsylvanicum.</title>
        <authorList>
            <person name="Sharma R."/>
            <person name="Mishra B."/>
            <person name="Runge F."/>
            <person name="Thines M."/>
        </authorList>
    </citation>
    <scope>NUCLEOTIDE SEQUENCE</scope>
    <source>
        <strain evidence="15">4</strain>
    </source>
</reference>
<dbReference type="Pfam" id="PF03142">
    <property type="entry name" value="Chitin_synth_2"/>
    <property type="match status" value="1"/>
</dbReference>
<keyword evidence="5" id="KW-0328">Glycosyltransferase</keyword>
<evidence type="ECO:0000256" key="13">
    <source>
        <dbReference type="SAM" id="Phobius"/>
    </source>
</evidence>
<dbReference type="GO" id="GO:0031505">
    <property type="term" value="P:fungal-type cell wall organization"/>
    <property type="evidence" value="ECO:0007669"/>
    <property type="project" value="TreeGrafter"/>
</dbReference>
<feature type="transmembrane region" description="Helical" evidence="13">
    <location>
        <begin position="375"/>
        <end position="396"/>
    </location>
</feature>
<dbReference type="PANTHER" id="PTHR22914:SF13">
    <property type="entry name" value="CHITIN SYNTHASE"/>
    <property type="match status" value="1"/>
</dbReference>
<organism evidence="15">
    <name type="scientific">Melanopsichium pennsylvanicum 4</name>
    <dbReference type="NCBI Taxonomy" id="1398559"/>
    <lineage>
        <taxon>Eukaryota</taxon>
        <taxon>Fungi</taxon>
        <taxon>Dikarya</taxon>
        <taxon>Basidiomycota</taxon>
        <taxon>Ustilaginomycotina</taxon>
        <taxon>Ustilaginomycetes</taxon>
        <taxon>Ustilaginales</taxon>
        <taxon>Ustilaginaceae</taxon>
        <taxon>Melanopsichium</taxon>
    </lineage>
</organism>